<evidence type="ECO:0000259" key="7">
    <source>
        <dbReference type="PROSITE" id="PS50979"/>
    </source>
</evidence>
<dbReference type="EMBL" id="FAXA01000248">
    <property type="protein sequence ID" value="CUV05220.1"/>
    <property type="molecule type" value="Genomic_DNA"/>
</dbReference>
<accession>A0A170QBJ1</accession>
<evidence type="ECO:0000256" key="2">
    <source>
        <dbReference type="ARBA" id="ARBA00022741"/>
    </source>
</evidence>
<dbReference type="GO" id="GO:0046872">
    <property type="term" value="F:metal ion binding"/>
    <property type="evidence" value="ECO:0007669"/>
    <property type="project" value="InterPro"/>
</dbReference>
<feature type="region of interest" description="Disordered" evidence="5">
    <location>
        <begin position="458"/>
        <end position="478"/>
    </location>
</feature>
<dbReference type="EC" id="6.3.4.14" evidence="8"/>
<reference evidence="8" key="1">
    <citation type="submission" date="2015-10" db="EMBL/GenBank/DDBJ databases">
        <authorList>
            <person name="Gilbert D.G."/>
        </authorList>
    </citation>
    <scope>NUCLEOTIDE SEQUENCE</scope>
</reference>
<proteinExistence type="predicted"/>
<keyword evidence="1 8" id="KW-0436">Ligase</keyword>
<evidence type="ECO:0000256" key="5">
    <source>
        <dbReference type="SAM" id="MobiDB-lite"/>
    </source>
</evidence>
<protein>
    <submittedName>
        <fullName evidence="8">Biotin carboxylase of acetyl-CoA carboxylase</fullName>
        <ecNumber evidence="8">6.3.4.14</ecNumber>
    </submittedName>
</protein>
<dbReference type="PROSITE" id="PS50979">
    <property type="entry name" value="BC"/>
    <property type="match status" value="1"/>
</dbReference>
<evidence type="ECO:0000256" key="3">
    <source>
        <dbReference type="ARBA" id="ARBA00022840"/>
    </source>
</evidence>
<evidence type="ECO:0000256" key="1">
    <source>
        <dbReference type="ARBA" id="ARBA00022598"/>
    </source>
</evidence>
<dbReference type="InterPro" id="IPR016185">
    <property type="entry name" value="PreATP-grasp_dom_sf"/>
</dbReference>
<dbReference type="AlphaFoldDB" id="A0A170QBJ1"/>
<dbReference type="InterPro" id="IPR011761">
    <property type="entry name" value="ATP-grasp"/>
</dbReference>
<dbReference type="PANTHER" id="PTHR18866">
    <property type="entry name" value="CARBOXYLASE:PYRUVATE/ACETYL-COA/PROPIONYL-COA CARBOXYLASE"/>
    <property type="match status" value="1"/>
</dbReference>
<dbReference type="PROSITE" id="PS00866">
    <property type="entry name" value="CPSASE_1"/>
    <property type="match status" value="1"/>
</dbReference>
<dbReference type="SUPFAM" id="SSF51246">
    <property type="entry name" value="Rudiment single hybrid motif"/>
    <property type="match status" value="1"/>
</dbReference>
<evidence type="ECO:0000259" key="6">
    <source>
        <dbReference type="PROSITE" id="PS50975"/>
    </source>
</evidence>
<dbReference type="InterPro" id="IPR011054">
    <property type="entry name" value="Rudment_hybrid_motif"/>
</dbReference>
<keyword evidence="4" id="KW-0092">Biotin</keyword>
<dbReference type="SUPFAM" id="SSF52440">
    <property type="entry name" value="PreATP-grasp domain"/>
    <property type="match status" value="1"/>
</dbReference>
<dbReference type="Pfam" id="PF02786">
    <property type="entry name" value="CPSase_L_D2"/>
    <property type="match status" value="1"/>
</dbReference>
<dbReference type="GO" id="GO:0005524">
    <property type="term" value="F:ATP binding"/>
    <property type="evidence" value="ECO:0007669"/>
    <property type="project" value="UniProtKB-KW"/>
</dbReference>
<keyword evidence="2" id="KW-0547">Nucleotide-binding</keyword>
<dbReference type="FunFam" id="3.40.50.20:FF:000010">
    <property type="entry name" value="Propionyl-CoA carboxylase subunit alpha"/>
    <property type="match status" value="1"/>
</dbReference>
<evidence type="ECO:0000256" key="4">
    <source>
        <dbReference type="ARBA" id="ARBA00023267"/>
    </source>
</evidence>
<dbReference type="Gene3D" id="3.30.470.20">
    <property type="entry name" value="ATP-grasp fold, B domain"/>
    <property type="match status" value="1"/>
</dbReference>
<dbReference type="Pfam" id="PF02785">
    <property type="entry name" value="Biotin_carb_C"/>
    <property type="match status" value="1"/>
</dbReference>
<dbReference type="PROSITE" id="PS00867">
    <property type="entry name" value="CPSASE_2"/>
    <property type="match status" value="1"/>
</dbReference>
<dbReference type="InterPro" id="IPR050856">
    <property type="entry name" value="Biotin_carboxylase_complex"/>
</dbReference>
<dbReference type="SUPFAM" id="SSF56059">
    <property type="entry name" value="Glutathione synthetase ATP-binding domain-like"/>
    <property type="match status" value="1"/>
</dbReference>
<name>A0A170QBJ1_9ZZZZ</name>
<dbReference type="PANTHER" id="PTHR18866:SF33">
    <property type="entry name" value="METHYLCROTONOYL-COA CARBOXYLASE SUBUNIT ALPHA, MITOCHONDRIAL-RELATED"/>
    <property type="match status" value="1"/>
</dbReference>
<dbReference type="SMART" id="SM00878">
    <property type="entry name" value="Biotin_carb_C"/>
    <property type="match status" value="1"/>
</dbReference>
<organism evidence="8">
    <name type="scientific">hydrothermal vent metagenome</name>
    <dbReference type="NCBI Taxonomy" id="652676"/>
    <lineage>
        <taxon>unclassified sequences</taxon>
        <taxon>metagenomes</taxon>
        <taxon>ecological metagenomes</taxon>
    </lineage>
</organism>
<sequence>MFTKILIANRGEIACRIIRTCQSLGIKTVAIYSTVDQQALHVKMADEAYLVGEAPPHDSYLNMSTILDAARTSGAQAIHPGYGFLSENPEFARLCQEAGICFIGPEPDVMEKMGDKIYSRKLARKAGLPILSGTDKAVANEDAATKAWELGFPLMVKAAEGGGGIGIHIIDSQEELMPLIERTRQVAESAFGSSRLFFERYLKDASHIEVQLIGDQHGNLVHLYERDCSVQRRNQKLVEETPSSAKLTPRLRRRVCRLATKLGNYIGYTSTGTVEFLVTADGSIFFLEMNTRLQVEHGVTELVTGLDLVELQIRVSAGEALPISQEDVSVNGHAIEVRVYPEDPETFMPDSGDITDLHQPEGEHIRVDSALCNGYTVGLDYEPMMAKIMAWGEDRNRAIKTLQRALLEFRVEGVKCNVPLLRDILATKEFLAATHHTGSMPIWIEEFQTRSLTKCGNGKMSKNGNGHKNGHKNGQENGEREIAATIGVALAMTMRSAQFLAPAAFSPWRVYGRREQLLSRSMGNRSWR</sequence>
<feature type="domain" description="Biotin carboxylation" evidence="7">
    <location>
        <begin position="1"/>
        <end position="445"/>
    </location>
</feature>
<dbReference type="InterPro" id="IPR011764">
    <property type="entry name" value="Biotin_carboxylation_dom"/>
</dbReference>
<evidence type="ECO:0000313" key="8">
    <source>
        <dbReference type="EMBL" id="CUV05220.1"/>
    </source>
</evidence>
<dbReference type="InterPro" id="IPR005481">
    <property type="entry name" value="BC-like_N"/>
</dbReference>
<dbReference type="Pfam" id="PF00289">
    <property type="entry name" value="Biotin_carb_N"/>
    <property type="match status" value="1"/>
</dbReference>
<keyword evidence="3" id="KW-0067">ATP-binding</keyword>
<dbReference type="InterPro" id="IPR005479">
    <property type="entry name" value="CPAse_ATP-bd"/>
</dbReference>
<feature type="domain" description="ATP-grasp" evidence="6">
    <location>
        <begin position="120"/>
        <end position="317"/>
    </location>
</feature>
<gene>
    <name evidence="8" type="ORF">MGWOODY_Clf2697</name>
</gene>
<dbReference type="PROSITE" id="PS50975">
    <property type="entry name" value="ATP_GRASP"/>
    <property type="match status" value="1"/>
</dbReference>
<dbReference type="InterPro" id="IPR005482">
    <property type="entry name" value="Biotin_COase_C"/>
</dbReference>
<dbReference type="GO" id="GO:0004075">
    <property type="term" value="F:biotin carboxylase activity"/>
    <property type="evidence" value="ECO:0007669"/>
    <property type="project" value="UniProtKB-EC"/>
</dbReference>